<dbReference type="PROSITE" id="PS50968">
    <property type="entry name" value="BIOTINYL_LIPOYL"/>
    <property type="match status" value="1"/>
</dbReference>
<evidence type="ECO:0000256" key="2">
    <source>
        <dbReference type="ARBA" id="ARBA00001964"/>
    </source>
</evidence>
<dbReference type="InterPro" id="IPR042179">
    <property type="entry name" value="KGD_C_sf"/>
</dbReference>
<dbReference type="CDD" id="cd06849">
    <property type="entry name" value="lipoyl_domain"/>
    <property type="match status" value="1"/>
</dbReference>
<dbReference type="Pfam" id="PF16870">
    <property type="entry name" value="OxoGdeHyase_C"/>
    <property type="match status" value="1"/>
</dbReference>
<accession>A0A7R9AIK0</accession>
<dbReference type="InterPro" id="IPR031717">
    <property type="entry name" value="ODO-1/KGD_C"/>
</dbReference>
<dbReference type="GO" id="GO:0005829">
    <property type="term" value="C:cytosol"/>
    <property type="evidence" value="ECO:0007669"/>
    <property type="project" value="TreeGrafter"/>
</dbReference>
<keyword evidence="9 11" id="KW-0012">Acyltransferase</keyword>
<dbReference type="Gene3D" id="3.30.559.10">
    <property type="entry name" value="Chloramphenicol acetyltransferase-like domain"/>
    <property type="match status" value="1"/>
</dbReference>
<sequence length="377" mass="40368">LCAEQNMQVVQPTTPAQIYHVLRRQMIRQFRKPLVIMTPKSLLRHKMAVSPLEDLAKGRFKTVIGETTEIADDKVKRVVACSGRVYYDLLAKRDEMKANIAIMLEIATGKQVAISPKLENNMSIVEVKVPQLSESVAEATLLEWKKQIGQAVKQDETLIEVETDKVILEVPSPGSGVLVEIIAPNGATVTAEQVIAKIDTAANASAGAASATAATAPATATATIPAPSTATAAPAANTASTTTVMPAAAKLIAENNVSVASGTGKDGRVTKGDVLAALSNPPANVPKVPQAQSAMPEIIAVTNTENLSGRPEERVPMSRLRARIAERLVLSQQTNAILTTFNEVNMQPVMDLRNKFKEQFEKNHGVKLGFMSFFVKA</sequence>
<evidence type="ECO:0000313" key="14">
    <source>
        <dbReference type="EMBL" id="CAD7254979.1"/>
    </source>
</evidence>
<evidence type="ECO:0000313" key="15">
    <source>
        <dbReference type="Proteomes" id="UP000677054"/>
    </source>
</evidence>
<dbReference type="InterPro" id="IPR050537">
    <property type="entry name" value="2-oxoacid_dehydrogenase"/>
</dbReference>
<dbReference type="InterPro" id="IPR004167">
    <property type="entry name" value="PSBD"/>
</dbReference>
<dbReference type="OrthoDB" id="5391403at2759"/>
<dbReference type="EMBL" id="CAJPEV010015122">
    <property type="protein sequence ID" value="CAG0907096.1"/>
    <property type="molecule type" value="Genomic_DNA"/>
</dbReference>
<evidence type="ECO:0000256" key="4">
    <source>
        <dbReference type="ARBA" id="ARBA00007317"/>
    </source>
</evidence>
<dbReference type="PANTHER" id="PTHR43416">
    <property type="entry name" value="DIHYDROLIPOYLLYSINE-RESIDUE SUCCINYLTRANSFERASE COMPONENT OF 2-OXOGLUTARATE DEHYDROGENASE COMPLEX, MITOCHONDRIAL-RELATED"/>
    <property type="match status" value="1"/>
</dbReference>
<protein>
    <recommendedName>
        <fullName evidence="11">Dihydrolipoamide acetyltransferase component of pyruvate dehydrogenase complex</fullName>
        <ecNumber evidence="11">2.3.1.-</ecNumber>
    </recommendedName>
</protein>
<dbReference type="Pfam" id="PF02817">
    <property type="entry name" value="E3_binding"/>
    <property type="match status" value="1"/>
</dbReference>
<keyword evidence="8" id="KW-0809">Transit peptide</keyword>
<feature type="non-terminal residue" evidence="14">
    <location>
        <position position="377"/>
    </location>
</feature>
<evidence type="ECO:0000256" key="1">
    <source>
        <dbReference type="ARBA" id="ARBA00001938"/>
    </source>
</evidence>
<evidence type="ECO:0000256" key="7">
    <source>
        <dbReference type="ARBA" id="ARBA00022823"/>
    </source>
</evidence>
<dbReference type="SUPFAM" id="SSF52777">
    <property type="entry name" value="CoA-dependent acyltransferases"/>
    <property type="match status" value="1"/>
</dbReference>
<dbReference type="InterPro" id="IPR005475">
    <property type="entry name" value="Transketolase-like_Pyr-bd"/>
</dbReference>
<dbReference type="Pfam" id="PF00198">
    <property type="entry name" value="2-oxoacid_dh"/>
    <property type="match status" value="1"/>
</dbReference>
<dbReference type="Gene3D" id="3.40.50.12470">
    <property type="match status" value="1"/>
</dbReference>
<keyword evidence="7 11" id="KW-0450">Lipoyl</keyword>
<dbReference type="SUPFAM" id="SSF52518">
    <property type="entry name" value="Thiamin diphosphate-binding fold (THDP-binding)"/>
    <property type="match status" value="1"/>
</dbReference>
<evidence type="ECO:0000259" key="12">
    <source>
        <dbReference type="PROSITE" id="PS50968"/>
    </source>
</evidence>
<evidence type="ECO:0000256" key="3">
    <source>
        <dbReference type="ARBA" id="ARBA00005145"/>
    </source>
</evidence>
<feature type="domain" description="Peripheral subunit-binding (PSBD)" evidence="13">
    <location>
        <begin position="243"/>
        <end position="278"/>
    </location>
</feature>
<comment type="function">
    <text evidence="10">Dihydrolipoamide succinyltransferase (E2) component of the 2-oxoglutarate dehydrogenase complex. The 2-oxoglutarate dehydrogenase complex catalyzes the overall conversion of 2-oxoglutarate to succinyl-CoA and CO(2). The 2-oxoglutarate dehydrogenase complex is mainly active in the mitochondrion. A fraction of the 2-oxoglutarate dehydrogenase complex also localizes in the nucleus and is required for lysine succinylation of histones: associates with KAT2A on chromatin and provides succinyl-CoA to histone succinyltransferase KAT2A.</text>
</comment>
<evidence type="ECO:0000256" key="5">
    <source>
        <dbReference type="ARBA" id="ARBA00022532"/>
    </source>
</evidence>
<organism evidence="14">
    <name type="scientific">Darwinula stevensoni</name>
    <dbReference type="NCBI Taxonomy" id="69355"/>
    <lineage>
        <taxon>Eukaryota</taxon>
        <taxon>Metazoa</taxon>
        <taxon>Ecdysozoa</taxon>
        <taxon>Arthropoda</taxon>
        <taxon>Crustacea</taxon>
        <taxon>Oligostraca</taxon>
        <taxon>Ostracoda</taxon>
        <taxon>Podocopa</taxon>
        <taxon>Podocopida</taxon>
        <taxon>Darwinulocopina</taxon>
        <taxon>Darwinuloidea</taxon>
        <taxon>Darwinulidae</taxon>
        <taxon>Darwinula</taxon>
    </lineage>
</organism>
<keyword evidence="15" id="KW-1185">Reference proteome</keyword>
<comment type="cofactor">
    <cofactor evidence="2">
        <name>thiamine diphosphate</name>
        <dbReference type="ChEBI" id="CHEBI:58937"/>
    </cofactor>
</comment>
<evidence type="ECO:0000256" key="10">
    <source>
        <dbReference type="ARBA" id="ARBA00046046"/>
    </source>
</evidence>
<comment type="cofactor">
    <cofactor evidence="1 11">
        <name>(R)-lipoate</name>
        <dbReference type="ChEBI" id="CHEBI:83088"/>
    </cofactor>
</comment>
<dbReference type="InterPro" id="IPR036625">
    <property type="entry name" value="E3-bd_dom_sf"/>
</dbReference>
<dbReference type="InterPro" id="IPR011053">
    <property type="entry name" value="Single_hybrid_motif"/>
</dbReference>
<dbReference type="GO" id="GO:0004149">
    <property type="term" value="F:dihydrolipoyllysine-residue succinyltransferase activity"/>
    <property type="evidence" value="ECO:0007669"/>
    <property type="project" value="TreeGrafter"/>
</dbReference>
<dbReference type="EMBL" id="LR914640">
    <property type="protein sequence ID" value="CAD7254979.1"/>
    <property type="molecule type" value="Genomic_DNA"/>
</dbReference>
<dbReference type="Proteomes" id="UP000677054">
    <property type="component" value="Unassembled WGS sequence"/>
</dbReference>
<dbReference type="InterPro" id="IPR003016">
    <property type="entry name" value="2-oxoA_DH_lipoyl-BS"/>
</dbReference>
<gene>
    <name evidence="14" type="ORF">DSTB1V02_LOCUS14725</name>
</gene>
<proteinExistence type="inferred from homology"/>
<keyword evidence="5" id="KW-0816">Tricarboxylic acid cycle</keyword>
<dbReference type="InterPro" id="IPR000089">
    <property type="entry name" value="Biotin_lipoyl"/>
</dbReference>
<dbReference type="Gene3D" id="3.40.50.11610">
    <property type="entry name" value="Multifunctional 2-oxoglutarate metabolism enzyme, C-terminal domain"/>
    <property type="match status" value="1"/>
</dbReference>
<evidence type="ECO:0000259" key="13">
    <source>
        <dbReference type="PROSITE" id="PS51826"/>
    </source>
</evidence>
<dbReference type="SUPFAM" id="SSF47005">
    <property type="entry name" value="Peripheral subunit-binding domain of 2-oxo acid dehydrogenase complex"/>
    <property type="match status" value="1"/>
</dbReference>
<dbReference type="Pfam" id="PF00364">
    <property type="entry name" value="Biotin_lipoyl"/>
    <property type="match status" value="1"/>
</dbReference>
<dbReference type="Pfam" id="PF02779">
    <property type="entry name" value="Transket_pyr"/>
    <property type="match status" value="1"/>
</dbReference>
<evidence type="ECO:0000256" key="8">
    <source>
        <dbReference type="ARBA" id="ARBA00022946"/>
    </source>
</evidence>
<evidence type="ECO:0000256" key="9">
    <source>
        <dbReference type="ARBA" id="ARBA00023315"/>
    </source>
</evidence>
<dbReference type="GO" id="GO:0006099">
    <property type="term" value="P:tricarboxylic acid cycle"/>
    <property type="evidence" value="ECO:0007669"/>
    <property type="project" value="UniProtKB-KW"/>
</dbReference>
<comment type="pathway">
    <text evidence="3">Amino-acid degradation; L-lysine degradation via saccharopine pathway; glutaryl-CoA from L-lysine: step 6/6.</text>
</comment>
<keyword evidence="6 11" id="KW-0808">Transferase</keyword>
<reference evidence="14" key="1">
    <citation type="submission" date="2020-11" db="EMBL/GenBank/DDBJ databases">
        <authorList>
            <person name="Tran Van P."/>
        </authorList>
    </citation>
    <scope>NUCLEOTIDE SEQUENCE</scope>
</reference>
<dbReference type="EC" id="2.3.1.-" evidence="11"/>
<evidence type="ECO:0000256" key="6">
    <source>
        <dbReference type="ARBA" id="ARBA00022679"/>
    </source>
</evidence>
<dbReference type="AlphaFoldDB" id="A0A7R9AIK0"/>
<evidence type="ECO:0000256" key="11">
    <source>
        <dbReference type="RuleBase" id="RU003423"/>
    </source>
</evidence>
<comment type="similarity">
    <text evidence="4 11">Belongs to the 2-oxoacid dehydrogenase family.</text>
</comment>
<name>A0A7R9AIK0_9CRUS</name>
<dbReference type="Gene3D" id="4.10.320.10">
    <property type="entry name" value="E3-binding domain"/>
    <property type="match status" value="1"/>
</dbReference>
<dbReference type="InterPro" id="IPR029061">
    <property type="entry name" value="THDP-binding"/>
</dbReference>
<dbReference type="InterPro" id="IPR023213">
    <property type="entry name" value="CAT-like_dom_sf"/>
</dbReference>
<feature type="domain" description="Lipoyl-binding" evidence="12">
    <location>
        <begin position="124"/>
        <end position="199"/>
    </location>
</feature>
<dbReference type="InterPro" id="IPR001078">
    <property type="entry name" value="2-oxoacid_DH_actylTfrase"/>
</dbReference>
<dbReference type="PROSITE" id="PS00189">
    <property type="entry name" value="LIPOYL"/>
    <property type="match status" value="1"/>
</dbReference>
<dbReference type="PANTHER" id="PTHR43416:SF5">
    <property type="entry name" value="DIHYDROLIPOYLLYSINE-RESIDUE SUCCINYLTRANSFERASE COMPONENT OF 2-OXOGLUTARATE DEHYDROGENASE COMPLEX, MITOCHONDRIAL"/>
    <property type="match status" value="1"/>
</dbReference>
<feature type="non-terminal residue" evidence="14">
    <location>
        <position position="1"/>
    </location>
</feature>
<dbReference type="Gene3D" id="2.40.50.100">
    <property type="match status" value="1"/>
</dbReference>
<dbReference type="SUPFAM" id="SSF51230">
    <property type="entry name" value="Single hybrid motif"/>
    <property type="match status" value="1"/>
</dbReference>
<dbReference type="PROSITE" id="PS51826">
    <property type="entry name" value="PSBD"/>
    <property type="match status" value="1"/>
</dbReference>